<accession>A0A9N9MSR1</accession>
<organism evidence="3 4">
    <name type="scientific">Ceutorhynchus assimilis</name>
    <name type="common">cabbage seed weevil</name>
    <dbReference type="NCBI Taxonomy" id="467358"/>
    <lineage>
        <taxon>Eukaryota</taxon>
        <taxon>Metazoa</taxon>
        <taxon>Ecdysozoa</taxon>
        <taxon>Arthropoda</taxon>
        <taxon>Hexapoda</taxon>
        <taxon>Insecta</taxon>
        <taxon>Pterygota</taxon>
        <taxon>Neoptera</taxon>
        <taxon>Endopterygota</taxon>
        <taxon>Coleoptera</taxon>
        <taxon>Polyphaga</taxon>
        <taxon>Cucujiformia</taxon>
        <taxon>Curculionidae</taxon>
        <taxon>Ceutorhynchinae</taxon>
        <taxon>Ceutorhynchus</taxon>
    </lineage>
</organism>
<evidence type="ECO:0000313" key="4">
    <source>
        <dbReference type="Proteomes" id="UP001152799"/>
    </source>
</evidence>
<proteinExistence type="predicted"/>
<dbReference type="OrthoDB" id="6818847at2759"/>
<feature type="coiled-coil region" evidence="1">
    <location>
        <begin position="217"/>
        <end position="301"/>
    </location>
</feature>
<name>A0A9N9MSR1_9CUCU</name>
<keyword evidence="4" id="KW-1185">Reference proteome</keyword>
<keyword evidence="1" id="KW-0175">Coiled coil</keyword>
<feature type="region of interest" description="Disordered" evidence="2">
    <location>
        <begin position="1"/>
        <end position="23"/>
    </location>
</feature>
<evidence type="ECO:0000256" key="1">
    <source>
        <dbReference type="SAM" id="Coils"/>
    </source>
</evidence>
<feature type="coiled-coil region" evidence="1">
    <location>
        <begin position="63"/>
        <end position="118"/>
    </location>
</feature>
<feature type="compositionally biased region" description="Polar residues" evidence="2">
    <location>
        <begin position="7"/>
        <end position="16"/>
    </location>
</feature>
<evidence type="ECO:0000313" key="3">
    <source>
        <dbReference type="EMBL" id="CAG9768312.1"/>
    </source>
</evidence>
<feature type="region of interest" description="Disordered" evidence="2">
    <location>
        <begin position="326"/>
        <end position="392"/>
    </location>
</feature>
<dbReference type="EMBL" id="OU892280">
    <property type="protein sequence ID" value="CAG9768312.1"/>
    <property type="molecule type" value="Genomic_DNA"/>
</dbReference>
<dbReference type="AlphaFoldDB" id="A0A9N9MSR1"/>
<dbReference type="Proteomes" id="UP001152799">
    <property type="component" value="Chromosome 4"/>
</dbReference>
<gene>
    <name evidence="3" type="ORF">CEUTPL_LOCUS8858</name>
</gene>
<sequence>MEERDQLSNSPFPHNSSHYDEYGDIANEAGDRFSDAIMSVETSKSSIKYSGDARSEISVTTSILDDDNELKNMRKKLEEYEYKVKFLEDENEQINEGLQNERKRTAKLEQKLQFVKDNQEVFMRLKEAYINMKYNEAAGRKIKEIREKGVQTWKETICSSCLESEELRKQIEITLQKYSELFVVSPGEMEHLMNTVKYLKDLIDRREETWAFNLVRENKLQGQVALLEEENAKLRRAIAKLELNEEIPNEFLEDFKLEQNLSEERKFEEMQKLVEGLSKELEKLKKIIIKYEKRYRETKERYPGHTNNPLNEKETKLVNQILMRYTGKSQLKKNQDEPTDGSRSPSMVSERNRPMSRHRPFSPMTSSGSRDRPKSERPKSGSRHERNADSAIMMMDCLFE</sequence>
<feature type="compositionally biased region" description="Basic and acidic residues" evidence="2">
    <location>
        <begin position="369"/>
        <end position="388"/>
    </location>
</feature>
<protein>
    <submittedName>
        <fullName evidence="3">Uncharacterized protein</fullName>
    </submittedName>
</protein>
<evidence type="ECO:0000256" key="2">
    <source>
        <dbReference type="SAM" id="MobiDB-lite"/>
    </source>
</evidence>
<reference evidence="3" key="1">
    <citation type="submission" date="2022-01" db="EMBL/GenBank/DDBJ databases">
        <authorList>
            <person name="King R."/>
        </authorList>
    </citation>
    <scope>NUCLEOTIDE SEQUENCE</scope>
</reference>